<dbReference type="RefSeq" id="WP_075034527.1">
    <property type="nucleotide sequence ID" value="NZ_FOSB01000001.1"/>
</dbReference>
<name>A0A1I3NMN5_HALDA</name>
<proteinExistence type="predicted"/>
<dbReference type="AlphaFoldDB" id="A0A1I3NMN5"/>
<evidence type="ECO:0000259" key="1">
    <source>
        <dbReference type="Pfam" id="PF08378"/>
    </source>
</evidence>
<dbReference type="Proteomes" id="UP000183557">
    <property type="component" value="Unassembled WGS sequence"/>
</dbReference>
<dbReference type="Pfam" id="PF08378">
    <property type="entry name" value="NERD"/>
    <property type="match status" value="1"/>
</dbReference>
<sequence length="306" mass="36589">MAQLIKLKDYISRYEVNIFQYPTQYIRLKNDNWKKMGNRFEKGMMEDQEEFHSQEIRTAEEDTGWRKFFKRKKEELEHKPEKQEDLVPVPTSIGELKQYYLDGLLPFQMKWATTTLKEKSFIDNVYQEDPYLKYFLQRFPDTYLLMYEPVALMKKAEVEIDHLLIGPFGIDIITSLSHPSGTILYPTTEHSWHIEGGDGQQKIRNPMLSLRRTETFIKSILSEYQLDFPYRKVILAPDLEFGPGQEPYQTAFIGKHRYQQWFNEKRNTKSPLKHDQLKVAEALLKHCRTVAVRRPEWDMEEDFMEK</sequence>
<reference evidence="3" key="1">
    <citation type="submission" date="2016-10" db="EMBL/GenBank/DDBJ databases">
        <authorList>
            <person name="Varghese N."/>
            <person name="Submissions S."/>
        </authorList>
    </citation>
    <scope>NUCLEOTIDE SEQUENCE [LARGE SCALE GENOMIC DNA]</scope>
    <source>
        <strain evidence="3">CGMCC 1.3704</strain>
    </source>
</reference>
<dbReference type="InterPro" id="IPR011528">
    <property type="entry name" value="NERD"/>
</dbReference>
<gene>
    <name evidence="2" type="ORF">SAMN04487936_10111</name>
</gene>
<protein>
    <submittedName>
        <fullName evidence="2">Nuclease-related domain-containing protein</fullName>
    </submittedName>
</protein>
<accession>A0A1I3NMN5</accession>
<dbReference type="OrthoDB" id="2433183at2"/>
<feature type="domain" description="NERD" evidence="1">
    <location>
        <begin position="134"/>
        <end position="234"/>
    </location>
</feature>
<organism evidence="2 3">
    <name type="scientific">Halobacillus dabanensis</name>
    <dbReference type="NCBI Taxonomy" id="240302"/>
    <lineage>
        <taxon>Bacteria</taxon>
        <taxon>Bacillati</taxon>
        <taxon>Bacillota</taxon>
        <taxon>Bacilli</taxon>
        <taxon>Bacillales</taxon>
        <taxon>Bacillaceae</taxon>
        <taxon>Halobacillus</taxon>
    </lineage>
</organism>
<dbReference type="EMBL" id="FOSB01000001">
    <property type="protein sequence ID" value="SFJ10412.1"/>
    <property type="molecule type" value="Genomic_DNA"/>
</dbReference>
<evidence type="ECO:0000313" key="3">
    <source>
        <dbReference type="Proteomes" id="UP000183557"/>
    </source>
</evidence>
<evidence type="ECO:0000313" key="2">
    <source>
        <dbReference type="EMBL" id="SFJ10412.1"/>
    </source>
</evidence>
<keyword evidence="3" id="KW-1185">Reference proteome</keyword>